<sequence length="280" mass="31417">MISSIIQLILAFQSFHLLNGRIIDMTYTFNSDTYYWPGSKNFNRTVIFKGSTGKFWYYANEMEFAEHGGTHLDAPSHFYKDKWNVDDIPIERLIAPVYVIDIKSKAEKDSSALLETEDIQAFEKNNNVKIERKSIILMNSGWQERLGNKTLYFGNDKNNASDFHFPGFHPDAAEWLIKERDIVGIGVDTASVDHGPSSDFLTHVAISKGNVYGLENVANMDKIPKMGAKLTVLPMKIGKGSGGPVRILAEWDTQSGGADALNPLFMLSNLITIFLLVLFL</sequence>
<dbReference type="OrthoDB" id="7108654at2759"/>
<gene>
    <name evidence="3" type="ORF">DGYR_LOCUS11295</name>
</gene>
<dbReference type="Proteomes" id="UP000549394">
    <property type="component" value="Unassembled WGS sequence"/>
</dbReference>
<proteinExistence type="inferred from homology"/>
<keyword evidence="2" id="KW-0732">Signal</keyword>
<dbReference type="PANTHER" id="PTHR31118">
    <property type="entry name" value="CYCLASE-LIKE PROTEIN 2"/>
    <property type="match status" value="1"/>
</dbReference>
<evidence type="ECO:0000313" key="3">
    <source>
        <dbReference type="EMBL" id="CAD5123632.1"/>
    </source>
</evidence>
<name>A0A7I8W6A2_9ANNE</name>
<dbReference type="InterPro" id="IPR007325">
    <property type="entry name" value="KFase/CYL"/>
</dbReference>
<organism evidence="3 4">
    <name type="scientific">Dimorphilus gyrociliatus</name>
    <dbReference type="NCBI Taxonomy" id="2664684"/>
    <lineage>
        <taxon>Eukaryota</taxon>
        <taxon>Metazoa</taxon>
        <taxon>Spiralia</taxon>
        <taxon>Lophotrochozoa</taxon>
        <taxon>Annelida</taxon>
        <taxon>Polychaeta</taxon>
        <taxon>Polychaeta incertae sedis</taxon>
        <taxon>Dinophilidae</taxon>
        <taxon>Dimorphilus</taxon>
    </lineage>
</organism>
<protein>
    <submittedName>
        <fullName evidence="3">DgyrCDS11961</fullName>
    </submittedName>
</protein>
<dbReference type="PANTHER" id="PTHR31118:SF12">
    <property type="entry name" value="CYCLASE-LIKE PROTEIN 2"/>
    <property type="match status" value="1"/>
</dbReference>
<keyword evidence="4" id="KW-1185">Reference proteome</keyword>
<evidence type="ECO:0000256" key="2">
    <source>
        <dbReference type="SAM" id="SignalP"/>
    </source>
</evidence>
<accession>A0A7I8W6A2</accession>
<dbReference type="SUPFAM" id="SSF102198">
    <property type="entry name" value="Putative cyclase"/>
    <property type="match status" value="1"/>
</dbReference>
<evidence type="ECO:0000256" key="1">
    <source>
        <dbReference type="ARBA" id="ARBA00007865"/>
    </source>
</evidence>
<dbReference type="Gene3D" id="3.50.30.50">
    <property type="entry name" value="Putative cyclase"/>
    <property type="match status" value="1"/>
</dbReference>
<comment type="caution">
    <text evidence="3">The sequence shown here is derived from an EMBL/GenBank/DDBJ whole genome shotgun (WGS) entry which is preliminary data.</text>
</comment>
<feature type="signal peptide" evidence="2">
    <location>
        <begin position="1"/>
        <end position="20"/>
    </location>
</feature>
<dbReference type="GO" id="GO:0004061">
    <property type="term" value="F:arylformamidase activity"/>
    <property type="evidence" value="ECO:0007669"/>
    <property type="project" value="InterPro"/>
</dbReference>
<evidence type="ECO:0000313" key="4">
    <source>
        <dbReference type="Proteomes" id="UP000549394"/>
    </source>
</evidence>
<dbReference type="AlphaFoldDB" id="A0A7I8W6A2"/>
<feature type="chain" id="PRO_5029830186" evidence="2">
    <location>
        <begin position="21"/>
        <end position="280"/>
    </location>
</feature>
<dbReference type="EMBL" id="CAJFCJ010000019">
    <property type="protein sequence ID" value="CAD5123632.1"/>
    <property type="molecule type" value="Genomic_DNA"/>
</dbReference>
<dbReference type="GO" id="GO:0019441">
    <property type="term" value="P:L-tryptophan catabolic process to kynurenine"/>
    <property type="evidence" value="ECO:0007669"/>
    <property type="project" value="InterPro"/>
</dbReference>
<comment type="similarity">
    <text evidence="1">Belongs to the Cyclase 1 superfamily.</text>
</comment>
<reference evidence="3 4" key="1">
    <citation type="submission" date="2020-08" db="EMBL/GenBank/DDBJ databases">
        <authorList>
            <person name="Hejnol A."/>
        </authorList>
    </citation>
    <scope>NUCLEOTIDE SEQUENCE [LARGE SCALE GENOMIC DNA]</scope>
</reference>
<dbReference type="InterPro" id="IPR037175">
    <property type="entry name" value="KFase_sf"/>
</dbReference>
<dbReference type="Pfam" id="PF04199">
    <property type="entry name" value="Cyclase"/>
    <property type="match status" value="1"/>
</dbReference>